<feature type="region of interest" description="Disordered" evidence="1">
    <location>
        <begin position="36"/>
        <end position="62"/>
    </location>
</feature>
<evidence type="ECO:0000256" key="1">
    <source>
        <dbReference type="SAM" id="MobiDB-lite"/>
    </source>
</evidence>
<evidence type="ECO:0000313" key="2">
    <source>
        <dbReference type="EMBL" id="KAK1731555.1"/>
    </source>
</evidence>
<organism evidence="2 3">
    <name type="scientific">Glomerella acutata</name>
    <name type="common">Colletotrichum acutatum</name>
    <dbReference type="NCBI Taxonomy" id="27357"/>
    <lineage>
        <taxon>Eukaryota</taxon>
        <taxon>Fungi</taxon>
        <taxon>Dikarya</taxon>
        <taxon>Ascomycota</taxon>
        <taxon>Pezizomycotina</taxon>
        <taxon>Sordariomycetes</taxon>
        <taxon>Hypocreomycetidae</taxon>
        <taxon>Glomerellales</taxon>
        <taxon>Glomerellaceae</taxon>
        <taxon>Colletotrichum</taxon>
        <taxon>Colletotrichum acutatum species complex</taxon>
    </lineage>
</organism>
<comment type="caution">
    <text evidence="2">The sequence shown here is derived from an EMBL/GenBank/DDBJ whole genome shotgun (WGS) entry which is preliminary data.</text>
</comment>
<dbReference type="AlphaFoldDB" id="A0AAD8XPZ6"/>
<evidence type="ECO:0000313" key="3">
    <source>
        <dbReference type="Proteomes" id="UP001244207"/>
    </source>
</evidence>
<sequence length="131" mass="14865">MMEFAWSRRRDTIIVLLVGPLSSILPVVPVKPVLPCAGRGRDPPTAESMEHESQVDQEHGPSRLIKLTTDCRRIIEAPPLLLTAQRHKCRVRKTYASQKISSPIPLYSTSRVESEYLDFDLHTHRPDTPID</sequence>
<dbReference type="EMBL" id="JAHMHS010000002">
    <property type="protein sequence ID" value="KAK1731555.1"/>
    <property type="molecule type" value="Genomic_DNA"/>
</dbReference>
<proteinExistence type="predicted"/>
<gene>
    <name evidence="2" type="ORF">BDZ83DRAFT_163002</name>
</gene>
<protein>
    <submittedName>
        <fullName evidence="2">Uncharacterized protein</fullName>
    </submittedName>
</protein>
<name>A0AAD8XPZ6_GLOAC</name>
<dbReference type="Proteomes" id="UP001244207">
    <property type="component" value="Unassembled WGS sequence"/>
</dbReference>
<feature type="compositionally biased region" description="Basic and acidic residues" evidence="1">
    <location>
        <begin position="39"/>
        <end position="61"/>
    </location>
</feature>
<reference evidence="2" key="1">
    <citation type="submission" date="2021-12" db="EMBL/GenBank/DDBJ databases">
        <title>Comparative genomics, transcriptomics and evolutionary studies reveal genomic signatures of adaptation to plant cell wall in hemibiotrophic fungi.</title>
        <authorList>
            <consortium name="DOE Joint Genome Institute"/>
            <person name="Baroncelli R."/>
            <person name="Diaz J.F."/>
            <person name="Benocci T."/>
            <person name="Peng M."/>
            <person name="Battaglia E."/>
            <person name="Haridas S."/>
            <person name="Andreopoulos W."/>
            <person name="Labutti K."/>
            <person name="Pangilinan J."/>
            <person name="Floch G.L."/>
            <person name="Makela M.R."/>
            <person name="Henrissat B."/>
            <person name="Grigoriev I.V."/>
            <person name="Crouch J.A."/>
            <person name="De Vries R.P."/>
            <person name="Sukno S.A."/>
            <person name="Thon M.R."/>
        </authorList>
    </citation>
    <scope>NUCLEOTIDE SEQUENCE</scope>
    <source>
        <strain evidence="2">CBS 112980</strain>
    </source>
</reference>
<accession>A0AAD8XPZ6</accession>
<dbReference type="GeneID" id="85385311"/>
<dbReference type="RefSeq" id="XP_060371610.1">
    <property type="nucleotide sequence ID" value="XM_060501412.1"/>
</dbReference>
<keyword evidence="3" id="KW-1185">Reference proteome</keyword>